<proteinExistence type="predicted"/>
<dbReference type="SMART" id="SM00793">
    <property type="entry name" value="AgrB"/>
    <property type="match status" value="1"/>
</dbReference>
<sequence length="192" mass="21291">MFSKLSGNIAEQLIENGTVDVENKEIYVYGIEQLFILIMNIVTTLIIGLCFGMLWQSIIFMLIYLPLRSFAGGYHASTVLRCYVVGIILSVIFLSINKCIPDASTIIIAMTVIASLIILLLAPVETSNKPLDQLELSMYKKRTRIILLSDICIITILLAFDLNSIALCIGVALMVLSFMVVLGKRINSKIIN</sequence>
<keyword evidence="7 8" id="KW-0472">Membrane</keyword>
<evidence type="ECO:0000256" key="1">
    <source>
        <dbReference type="ARBA" id="ARBA00022475"/>
    </source>
</evidence>
<keyword evidence="5" id="KW-0378">Hydrolase</keyword>
<dbReference type="InterPro" id="IPR006741">
    <property type="entry name" value="AgrB"/>
</dbReference>
<organism evidence="9 10">
    <name type="scientific">Mobilisporobacter senegalensis</name>
    <dbReference type="NCBI Taxonomy" id="1329262"/>
    <lineage>
        <taxon>Bacteria</taxon>
        <taxon>Bacillati</taxon>
        <taxon>Bacillota</taxon>
        <taxon>Clostridia</taxon>
        <taxon>Lachnospirales</taxon>
        <taxon>Lachnospiraceae</taxon>
        <taxon>Mobilisporobacter</taxon>
    </lineage>
</organism>
<evidence type="ECO:0000256" key="3">
    <source>
        <dbReference type="ARBA" id="ARBA00022670"/>
    </source>
</evidence>
<evidence type="ECO:0000256" key="2">
    <source>
        <dbReference type="ARBA" id="ARBA00022654"/>
    </source>
</evidence>
<accession>A0A3N1XF07</accession>
<evidence type="ECO:0000313" key="9">
    <source>
        <dbReference type="EMBL" id="ROR25255.1"/>
    </source>
</evidence>
<keyword evidence="10" id="KW-1185">Reference proteome</keyword>
<keyword evidence="2" id="KW-0673">Quorum sensing</keyword>
<comment type="caution">
    <text evidence="9">The sequence shown here is derived from an EMBL/GenBank/DDBJ whole genome shotgun (WGS) entry which is preliminary data.</text>
</comment>
<keyword evidence="3" id="KW-0645">Protease</keyword>
<dbReference type="AlphaFoldDB" id="A0A3N1XF07"/>
<dbReference type="GO" id="GO:0016020">
    <property type="term" value="C:membrane"/>
    <property type="evidence" value="ECO:0007669"/>
    <property type="project" value="InterPro"/>
</dbReference>
<dbReference type="GO" id="GO:0006508">
    <property type="term" value="P:proteolysis"/>
    <property type="evidence" value="ECO:0007669"/>
    <property type="project" value="UniProtKB-KW"/>
</dbReference>
<reference evidence="9 10" key="1">
    <citation type="submission" date="2018-11" db="EMBL/GenBank/DDBJ databases">
        <title>Genomic Encyclopedia of Type Strains, Phase IV (KMG-IV): sequencing the most valuable type-strain genomes for metagenomic binning, comparative biology and taxonomic classification.</title>
        <authorList>
            <person name="Goeker M."/>
        </authorList>
    </citation>
    <scope>NUCLEOTIDE SEQUENCE [LARGE SCALE GENOMIC DNA]</scope>
    <source>
        <strain evidence="9 10">DSM 26537</strain>
    </source>
</reference>
<dbReference type="Pfam" id="PF04647">
    <property type="entry name" value="AgrB"/>
    <property type="match status" value="1"/>
</dbReference>
<dbReference type="EMBL" id="RJVG01000011">
    <property type="protein sequence ID" value="ROR25255.1"/>
    <property type="molecule type" value="Genomic_DNA"/>
</dbReference>
<keyword evidence="1" id="KW-1003">Cell membrane</keyword>
<feature type="transmembrane region" description="Helical" evidence="8">
    <location>
        <begin position="166"/>
        <end position="183"/>
    </location>
</feature>
<feature type="transmembrane region" description="Helical" evidence="8">
    <location>
        <begin position="143"/>
        <end position="160"/>
    </location>
</feature>
<evidence type="ECO:0000256" key="5">
    <source>
        <dbReference type="ARBA" id="ARBA00022801"/>
    </source>
</evidence>
<feature type="transmembrane region" description="Helical" evidence="8">
    <location>
        <begin position="34"/>
        <end position="67"/>
    </location>
</feature>
<dbReference type="GO" id="GO:0009372">
    <property type="term" value="P:quorum sensing"/>
    <property type="evidence" value="ECO:0007669"/>
    <property type="project" value="UniProtKB-KW"/>
</dbReference>
<feature type="transmembrane region" description="Helical" evidence="8">
    <location>
        <begin position="103"/>
        <end position="122"/>
    </location>
</feature>
<evidence type="ECO:0000313" key="10">
    <source>
        <dbReference type="Proteomes" id="UP000273083"/>
    </source>
</evidence>
<keyword evidence="6 8" id="KW-1133">Transmembrane helix</keyword>
<feature type="transmembrane region" description="Helical" evidence="8">
    <location>
        <begin position="79"/>
        <end position="97"/>
    </location>
</feature>
<dbReference type="GO" id="GO:0008233">
    <property type="term" value="F:peptidase activity"/>
    <property type="evidence" value="ECO:0007669"/>
    <property type="project" value="UniProtKB-KW"/>
</dbReference>
<keyword evidence="4 8" id="KW-0812">Transmembrane</keyword>
<evidence type="ECO:0000256" key="6">
    <source>
        <dbReference type="ARBA" id="ARBA00022989"/>
    </source>
</evidence>
<dbReference type="RefSeq" id="WP_123610401.1">
    <property type="nucleotide sequence ID" value="NZ_RJVG01000011.1"/>
</dbReference>
<name>A0A3N1XF07_9FIRM</name>
<dbReference type="Proteomes" id="UP000273083">
    <property type="component" value="Unassembled WGS sequence"/>
</dbReference>
<protein>
    <submittedName>
        <fullName evidence="9">Accessory gene regulator B</fullName>
    </submittedName>
</protein>
<dbReference type="OrthoDB" id="9815055at2"/>
<evidence type="ECO:0000256" key="4">
    <source>
        <dbReference type="ARBA" id="ARBA00022692"/>
    </source>
</evidence>
<evidence type="ECO:0000256" key="7">
    <source>
        <dbReference type="ARBA" id="ARBA00023136"/>
    </source>
</evidence>
<gene>
    <name evidence="9" type="ORF">EDD66_11116</name>
</gene>
<evidence type="ECO:0000256" key="8">
    <source>
        <dbReference type="SAM" id="Phobius"/>
    </source>
</evidence>